<sequence length="85" mass="9939">MKDIPHVGWIVAHIHHLHLSVGARSDPPYKIGNIIQGWKRKRIPRMGKRIPRILLAKVLCAITRVYAVRFHWVGFQHGAKYQWRG</sequence>
<evidence type="ECO:0000313" key="1">
    <source>
        <dbReference type="EMBL" id="VFK09909.1"/>
    </source>
</evidence>
<evidence type="ECO:0000313" key="2">
    <source>
        <dbReference type="EMBL" id="VFK26169.1"/>
    </source>
</evidence>
<dbReference type="EMBL" id="CAADFP010000031">
    <property type="protein sequence ID" value="VFK26169.1"/>
    <property type="molecule type" value="Genomic_DNA"/>
</dbReference>
<accession>A0A450VYP9</accession>
<name>A0A450VYP9_9GAMM</name>
<reference evidence="1" key="1">
    <citation type="submission" date="2019-02" db="EMBL/GenBank/DDBJ databases">
        <authorList>
            <person name="Gruber-Vodicka R. H."/>
            <person name="Seah K. B. B."/>
        </authorList>
    </citation>
    <scope>NUCLEOTIDE SEQUENCE</scope>
    <source>
        <strain evidence="1">BECK_S312</strain>
        <strain evidence="2">BECK_S426</strain>
    </source>
</reference>
<protein>
    <submittedName>
        <fullName evidence="1">Uncharacterized protein</fullName>
    </submittedName>
</protein>
<proteinExistence type="predicted"/>
<organism evidence="1">
    <name type="scientific">Candidatus Kentrum sp. LPFa</name>
    <dbReference type="NCBI Taxonomy" id="2126335"/>
    <lineage>
        <taxon>Bacteria</taxon>
        <taxon>Pseudomonadati</taxon>
        <taxon>Pseudomonadota</taxon>
        <taxon>Gammaproteobacteria</taxon>
        <taxon>Candidatus Kentrum</taxon>
    </lineage>
</organism>
<dbReference type="EMBL" id="CAADFM010000029">
    <property type="protein sequence ID" value="VFK09909.1"/>
    <property type="molecule type" value="Genomic_DNA"/>
</dbReference>
<dbReference type="AlphaFoldDB" id="A0A450VYP9"/>
<gene>
    <name evidence="1" type="ORF">BECKLPF1236A_GA0070988_1002910</name>
    <name evidence="2" type="ORF">BECKLPF1236C_GA0070990_1003110</name>
</gene>